<dbReference type="Gene3D" id="3.40.50.300">
    <property type="entry name" value="P-loop containing nucleotide triphosphate hydrolases"/>
    <property type="match status" value="1"/>
</dbReference>
<evidence type="ECO:0000259" key="2">
    <source>
        <dbReference type="PROSITE" id="PS50880"/>
    </source>
</evidence>
<dbReference type="PANTHER" id="PTHR12873">
    <property type="entry name" value="T7-LIKE MITOCHONDRIAL DNA HELICASE"/>
    <property type="match status" value="1"/>
</dbReference>
<dbReference type="InterPro" id="IPR007694">
    <property type="entry name" value="DNA_helicase_DnaB-like_C"/>
</dbReference>
<feature type="domain" description="SF4 helicase" evidence="3">
    <location>
        <begin position="296"/>
        <end position="556"/>
    </location>
</feature>
<name>G5H736_9BACT</name>
<protein>
    <recommendedName>
        <fullName evidence="6">SF4 helicase domain-containing protein</fullName>
    </recommendedName>
</protein>
<sequence length="589" mass="67537">MIIVETKTQKLYEISPARSHGENYMTCPVCSETRKKKRDKCFVWNADKGVGHCCHCDATFSSRTQLTSRQSKDYAVPVWKNKTGLTDGAVKWFEGRMISQATLREMRIYSDKEWMPQYGRDTKVICFPYFVGDRLVNIKYRGPQKSFRMVKGAELIFYNFDCIAASKELIVCEGEMDALSFIEAGYKNVVSVPNGAGATDLTYFDNYVDNLGHIERFYIAADFDEAGLKLRNELVRRLGSEKCLIVTYKGRKDANELLIAEGGLAVREVIEGAQEIPIQGYINLSERYDDIFAMYRHGLPEGNRTGIAEIDEVIRWEVSQLAVWTGIPSHGKSEMLDMVTVLLAVCHDWKTLFFSPENYPIQSHYAKIAEKLIGKSFKQSDMSREEFDRVFDYIGDHFFWLDPYEEPTLENILGRAKQFVQRRGIKQLVIDPFNSLEHKRDRNETGSEYVGRFLDELSRFAKRYGVLVHLVAHPTKLEKLSSGIYPPPTLYDISGSANFYNKADYGLTVYRDFVNHRTKLIPTKVRFKNFGHPVSEGVLLQYNPRNGRYQVPPGGINLLDNSDWLQPKQQQQADFPNDETWTPGSGLPF</sequence>
<dbReference type="STRING" id="742725.HMPREF9450_00879"/>
<dbReference type="InterPro" id="IPR034154">
    <property type="entry name" value="TOPRIM_DnaG/twinkle"/>
</dbReference>
<dbReference type="eggNOG" id="COG0305">
    <property type="taxonomic scope" value="Bacteria"/>
</dbReference>
<feature type="region of interest" description="Disordered" evidence="1">
    <location>
        <begin position="567"/>
        <end position="589"/>
    </location>
</feature>
<dbReference type="SUPFAM" id="SSF56731">
    <property type="entry name" value="DNA primase core"/>
    <property type="match status" value="1"/>
</dbReference>
<feature type="compositionally biased region" description="Polar residues" evidence="1">
    <location>
        <begin position="567"/>
        <end position="583"/>
    </location>
</feature>
<dbReference type="RefSeq" id="WP_009133685.1">
    <property type="nucleotide sequence ID" value="NZ_CP102250.1"/>
</dbReference>
<dbReference type="Gene3D" id="3.40.1360.10">
    <property type="match status" value="1"/>
</dbReference>
<evidence type="ECO:0000256" key="1">
    <source>
        <dbReference type="SAM" id="MobiDB-lite"/>
    </source>
</evidence>
<organism evidence="4 5">
    <name type="scientific">Alistipes indistinctus YIT 12060</name>
    <dbReference type="NCBI Taxonomy" id="742725"/>
    <lineage>
        <taxon>Bacteria</taxon>
        <taxon>Pseudomonadati</taxon>
        <taxon>Bacteroidota</taxon>
        <taxon>Bacteroidia</taxon>
        <taxon>Bacteroidales</taxon>
        <taxon>Rikenellaceae</taxon>
        <taxon>Alistipes</taxon>
    </lineage>
</organism>
<evidence type="ECO:0000313" key="5">
    <source>
        <dbReference type="Proteomes" id="UP000006008"/>
    </source>
</evidence>
<keyword evidence="5" id="KW-1185">Reference proteome</keyword>
<evidence type="ECO:0008006" key="6">
    <source>
        <dbReference type="Google" id="ProtNLM"/>
    </source>
</evidence>
<evidence type="ECO:0000313" key="4">
    <source>
        <dbReference type="EMBL" id="EHB92675.1"/>
    </source>
</evidence>
<dbReference type="Pfam" id="PF03796">
    <property type="entry name" value="DnaB_C"/>
    <property type="match status" value="1"/>
</dbReference>
<accession>G5H736</accession>
<comment type="caution">
    <text evidence="4">The sequence shown here is derived from an EMBL/GenBank/DDBJ whole genome shotgun (WGS) entry which is preliminary data.</text>
</comment>
<dbReference type="Pfam" id="PF13155">
    <property type="entry name" value="Toprim_2"/>
    <property type="match status" value="1"/>
</dbReference>
<dbReference type="InterPro" id="IPR027032">
    <property type="entry name" value="Twinkle-like"/>
</dbReference>
<gene>
    <name evidence="4" type="ORF">HMPREF9450_00879</name>
</gene>
<dbReference type="Proteomes" id="UP000006008">
    <property type="component" value="Unassembled WGS sequence"/>
</dbReference>
<dbReference type="GO" id="GO:0005524">
    <property type="term" value="F:ATP binding"/>
    <property type="evidence" value="ECO:0007669"/>
    <property type="project" value="InterPro"/>
</dbReference>
<dbReference type="CDD" id="cd01029">
    <property type="entry name" value="TOPRIM_primases"/>
    <property type="match status" value="1"/>
</dbReference>
<dbReference type="GeneID" id="92816105"/>
<dbReference type="PROSITE" id="PS51199">
    <property type="entry name" value="SF4_HELICASE"/>
    <property type="match status" value="1"/>
</dbReference>
<reference evidence="4 5" key="1">
    <citation type="submission" date="2011-08" db="EMBL/GenBank/DDBJ databases">
        <title>The Genome Sequence of Alistipes indistinctus YIT 12060.</title>
        <authorList>
            <consortium name="The Broad Institute Genome Sequencing Platform"/>
            <person name="Earl A."/>
            <person name="Ward D."/>
            <person name="Feldgarden M."/>
            <person name="Gevers D."/>
            <person name="Morotomi M."/>
            <person name="Young S.K."/>
            <person name="Zeng Q."/>
            <person name="Gargeya S."/>
            <person name="Fitzgerald M."/>
            <person name="Haas B."/>
            <person name="Abouelleil A."/>
            <person name="Alvarado L."/>
            <person name="Arachchi H.M."/>
            <person name="Berlin A."/>
            <person name="Brown A."/>
            <person name="Chapman S.B."/>
            <person name="Chen Z."/>
            <person name="Dunbar C."/>
            <person name="Freedman E."/>
            <person name="Gearin G."/>
            <person name="Gellesch M."/>
            <person name="Goldberg J."/>
            <person name="Griggs A."/>
            <person name="Gujja S."/>
            <person name="Heiman D."/>
            <person name="Howarth C."/>
            <person name="Larson L."/>
            <person name="Lui A."/>
            <person name="MacDonald P.J.P."/>
            <person name="Montmayeur A."/>
            <person name="Murphy C."/>
            <person name="Neiman D."/>
            <person name="Pearson M."/>
            <person name="Priest M."/>
            <person name="Roberts A."/>
            <person name="Saif S."/>
            <person name="Shea T."/>
            <person name="Shenoy N."/>
            <person name="Sisk P."/>
            <person name="Stolte C."/>
            <person name="Sykes S."/>
            <person name="Wortman J."/>
            <person name="Nusbaum C."/>
            <person name="Birren B."/>
        </authorList>
    </citation>
    <scope>NUCLEOTIDE SEQUENCE [LARGE SCALE GENOMIC DNA]</scope>
    <source>
        <strain evidence="4 5">YIT 12060</strain>
    </source>
</reference>
<dbReference type="GO" id="GO:0006260">
    <property type="term" value="P:DNA replication"/>
    <property type="evidence" value="ECO:0007669"/>
    <property type="project" value="InterPro"/>
</dbReference>
<dbReference type="HOGENOM" id="CLU_020382_1_0_10"/>
<evidence type="ECO:0000259" key="3">
    <source>
        <dbReference type="PROSITE" id="PS51199"/>
    </source>
</evidence>
<proteinExistence type="predicted"/>
<dbReference type="SUPFAM" id="SSF52540">
    <property type="entry name" value="P-loop containing nucleoside triphosphate hydrolases"/>
    <property type="match status" value="1"/>
</dbReference>
<dbReference type="InterPro" id="IPR006171">
    <property type="entry name" value="TOPRIM_dom"/>
</dbReference>
<dbReference type="GO" id="GO:0003697">
    <property type="term" value="F:single-stranded DNA binding"/>
    <property type="evidence" value="ECO:0007669"/>
    <property type="project" value="InterPro"/>
</dbReference>
<dbReference type="EMBL" id="ADLD01000009">
    <property type="protein sequence ID" value="EHB92675.1"/>
    <property type="molecule type" value="Genomic_DNA"/>
</dbReference>
<dbReference type="OrthoDB" id="1038270at2"/>
<dbReference type="PROSITE" id="PS50880">
    <property type="entry name" value="TOPRIM"/>
    <property type="match status" value="1"/>
</dbReference>
<dbReference type="PANTHER" id="PTHR12873:SF0">
    <property type="entry name" value="TWINKLE MTDNA HELICASE"/>
    <property type="match status" value="1"/>
</dbReference>
<feature type="domain" description="Toprim" evidence="2">
    <location>
        <begin position="167"/>
        <end position="258"/>
    </location>
</feature>
<dbReference type="PATRIC" id="fig|742725.3.peg.933"/>
<dbReference type="InterPro" id="IPR027417">
    <property type="entry name" value="P-loop_NTPase"/>
</dbReference>
<dbReference type="AlphaFoldDB" id="G5H736"/>
<dbReference type="GO" id="GO:0043139">
    <property type="term" value="F:5'-3' DNA helicase activity"/>
    <property type="evidence" value="ECO:0007669"/>
    <property type="project" value="InterPro"/>
</dbReference>